<keyword evidence="8" id="KW-1185">Reference proteome</keyword>
<reference evidence="7 8" key="1">
    <citation type="journal article" date="2019" name="Int. J. Syst. Evol. Microbiol.">
        <title>The Global Catalogue of Microorganisms (GCM) 10K type strain sequencing project: providing services to taxonomists for standard genome sequencing and annotation.</title>
        <authorList>
            <consortium name="The Broad Institute Genomics Platform"/>
            <consortium name="The Broad Institute Genome Sequencing Center for Infectious Disease"/>
            <person name="Wu L."/>
            <person name="Ma J."/>
        </authorList>
    </citation>
    <scope>NUCLEOTIDE SEQUENCE [LARGE SCALE GENOMIC DNA]</scope>
    <source>
        <strain evidence="7 8">JCM 15933</strain>
    </source>
</reference>
<dbReference type="Gene3D" id="2.60.40.1180">
    <property type="entry name" value="Golgi alpha-mannosidase II"/>
    <property type="match status" value="1"/>
</dbReference>
<dbReference type="Pfam" id="PF07748">
    <property type="entry name" value="Glyco_hydro_38C"/>
    <property type="match status" value="1"/>
</dbReference>
<sequence length="1533" mass="162404">MRIVGVTGTELFLTGPLQVVRVEVEDWPGRLDITGDGVAGHADVHSGPLVEVGVSCTAPPGATVPIRVTATGGHTVEASLVVAEPGWTVWMVPHFHYDPVWWNTQAAYTATWDREGRLGTEFRAAFQHTGFDLVRLHLETARRDPDYKFVLAELDYLKPYWDSHPEDRRYLRTLLAEGRLELMGGTYNEPNTNLTSAESTIRNLVHGIGFQRDVIGGDPRTAWQLDVFGHDPQFPGLVADAGLDSSSWARGPFHQWGPMLWTYEPRDGWGDPSAMQFSSEFEWISPSGRGVLTHYMPAHYSAGWHIDAQPTLAGAQQSVYELFLLLKKVAATRNVLLPVGTDYTPPAKWVTEIHREWNSRYAWPRFVCGLPREFFAAVRAQLAADGVPAAPQTRDMNPVYTGKDVSFIDTKQAQRHVEALLVDAELFATVAAALHGAQFPHAEVDKAWRQLVYGAHHDAITGSESDQVYLDLLTGWREAHDLAGSVLDGALDRLGPRPGGGPDRSVVVFNPSAWPRTDLVRVRVDLPRPGTTGLTVGDLPVQLEHPRHHEDGTVASVDVVFRATEVPSLGYRAFPLALSSAPAPAPAFGWTATGGEPVIANDVYRLTVDPARGGCVSSLVDLRTGRELLRPGRVGNELLVYDEYSAHPRFHEGPWHLLPKGPATHGSAREPATGVLVEHGPLGERITVTGAAGPLRFTQTLTLWHGDERLGLATRVDDFTGEDHLVRLCWPVDVPGGLPVSEVGNAVVGRGFGLVEVDSGQAPWTLDNPAQHWFAVSSTARVDVHDLSGVRRHTRAIGIAEIVAAQDVRDLAVALVRRGVTATTSRPGGPRYGRLAVDSNLPDVRISVGRTAFTEAVLAAADPSYAGEVDRQLAAAGRARVLVPAARPLTDVWVPNADLTGVLDLPVLIVIGAGAVEALCDDLAATGTVPVTQPLTVMPDPDLDDRTVAIVNRGIPGFAVDTTGALHLSLLRSCTGWPSGVWIDPPRRTAPDGSTFQQQHWTHTFDAALVAGPGDWRATALVRHGHEVNHPLHARVVPGSSAESASYLTVSSAGDIVVTALKPSGNPLAIGIPPATVNNVTVRLYEASGSPTDVRLALWTPVAAAHSTNLLESPAAPLPVRDGAVLLSLDGASIAQFTADTDPIAPAPAPAAPAYAKYWLHNTGPAPTGNLPVTVHLDPPVATITPTPTAPPTTTAPPHVPEAAAAPDAPTTTAPPHVPDAPTTTAPPHVPDAPTTTAPPHVPDAAAAPDAPTTTAPPHVPEAAAAPDAPDTAATPATPTSPAMRAVPATFDATAIPTTPEAPAPPATLAVPAMSAAPVTSAASDALAAAVTPATDVVSGGGAVAVTVTVASDLARDRAAGTVSLEVPPGFGAEPGGFAFDLPPGEFVRHQVVIHPPLDIRQGVYWLRASTSHGVEDFVRLLVGVDGPETVTAAWSDPGPLRLRPGQSSQLELSLETDAAGPIVVDVQLISPWHTWDVFPAPSRRVDLSGRTTLRIPVTVPDGHDPGTWWALCKVAHAGELHYTAPVTVTVLP</sequence>
<comment type="similarity">
    <text evidence="1">Belongs to the glycosyl hydrolase 38 family.</text>
</comment>
<dbReference type="InterPro" id="IPR011682">
    <property type="entry name" value="Glyco_hydro_38_C"/>
</dbReference>
<feature type="compositionally biased region" description="Low complexity" evidence="5">
    <location>
        <begin position="1178"/>
        <end position="1187"/>
    </location>
</feature>
<feature type="domain" description="Glycoside hydrolase family 38 central" evidence="6">
    <location>
        <begin position="405"/>
        <end position="476"/>
    </location>
</feature>
<feature type="compositionally biased region" description="Low complexity" evidence="5">
    <location>
        <begin position="1201"/>
        <end position="1283"/>
    </location>
</feature>
<dbReference type="EMBL" id="BAAAQD010000025">
    <property type="protein sequence ID" value="GAA1555555.1"/>
    <property type="molecule type" value="Genomic_DNA"/>
</dbReference>
<dbReference type="InterPro" id="IPR041147">
    <property type="entry name" value="GH38_C"/>
</dbReference>
<feature type="region of interest" description="Disordered" evidence="5">
    <location>
        <begin position="1178"/>
        <end position="1284"/>
    </location>
</feature>
<dbReference type="SUPFAM" id="SSF88688">
    <property type="entry name" value="Families 57/38 glycoside transferase middle domain"/>
    <property type="match status" value="1"/>
</dbReference>
<keyword evidence="2" id="KW-0479">Metal-binding</keyword>
<dbReference type="SUPFAM" id="SSF74650">
    <property type="entry name" value="Galactose mutarotase-like"/>
    <property type="match status" value="2"/>
</dbReference>
<keyword evidence="4" id="KW-0326">Glycosidase</keyword>
<feature type="compositionally biased region" description="Pro residues" evidence="5">
    <location>
        <begin position="1188"/>
        <end position="1200"/>
    </location>
</feature>
<dbReference type="Proteomes" id="UP001501470">
    <property type="component" value="Unassembled WGS sequence"/>
</dbReference>
<dbReference type="Gene3D" id="2.70.98.30">
    <property type="entry name" value="Golgi alpha-mannosidase II, domain 4"/>
    <property type="match status" value="2"/>
</dbReference>
<accession>A0ABN2CAI4</accession>
<dbReference type="InterPro" id="IPR011330">
    <property type="entry name" value="Glyco_hydro/deAcase_b/a-brl"/>
</dbReference>
<keyword evidence="3" id="KW-0378">Hydrolase</keyword>
<evidence type="ECO:0000259" key="6">
    <source>
        <dbReference type="SMART" id="SM00872"/>
    </source>
</evidence>
<evidence type="ECO:0000313" key="8">
    <source>
        <dbReference type="Proteomes" id="UP001501470"/>
    </source>
</evidence>
<evidence type="ECO:0000256" key="1">
    <source>
        <dbReference type="ARBA" id="ARBA00009792"/>
    </source>
</evidence>
<dbReference type="InterPro" id="IPR013780">
    <property type="entry name" value="Glyco_hydro_b"/>
</dbReference>
<dbReference type="Pfam" id="PF01074">
    <property type="entry name" value="Glyco_hydro_38N"/>
    <property type="match status" value="1"/>
</dbReference>
<dbReference type="SMART" id="SM00872">
    <property type="entry name" value="Alpha-mann_mid"/>
    <property type="match status" value="1"/>
</dbReference>
<organism evidence="7 8">
    <name type="scientific">Dactylosporangium maewongense</name>
    <dbReference type="NCBI Taxonomy" id="634393"/>
    <lineage>
        <taxon>Bacteria</taxon>
        <taxon>Bacillati</taxon>
        <taxon>Actinomycetota</taxon>
        <taxon>Actinomycetes</taxon>
        <taxon>Micromonosporales</taxon>
        <taxon>Micromonosporaceae</taxon>
        <taxon>Dactylosporangium</taxon>
    </lineage>
</organism>
<dbReference type="Gene3D" id="3.20.110.10">
    <property type="entry name" value="Glycoside hydrolase 38, N terminal domain"/>
    <property type="match status" value="1"/>
</dbReference>
<evidence type="ECO:0000313" key="7">
    <source>
        <dbReference type="EMBL" id="GAA1555555.1"/>
    </source>
</evidence>
<dbReference type="Pfam" id="PF17677">
    <property type="entry name" value="Glyco_hydro38C2"/>
    <property type="match status" value="1"/>
</dbReference>
<dbReference type="InterPro" id="IPR028995">
    <property type="entry name" value="Glyco_hydro_57/38_cen_sf"/>
</dbReference>
<dbReference type="CDD" id="cd10786">
    <property type="entry name" value="GH38N_AMII_like"/>
    <property type="match status" value="1"/>
</dbReference>
<dbReference type="InterPro" id="IPR027291">
    <property type="entry name" value="Glyco_hydro_38_N_sf"/>
</dbReference>
<dbReference type="Pfam" id="PF09261">
    <property type="entry name" value="Alpha-mann_mid"/>
    <property type="match status" value="1"/>
</dbReference>
<dbReference type="Gene3D" id="1.20.1270.50">
    <property type="entry name" value="Glycoside hydrolase family 38, central domain"/>
    <property type="match status" value="1"/>
</dbReference>
<proteinExistence type="inferred from homology"/>
<name>A0ABN2CAI4_9ACTN</name>
<gene>
    <name evidence="7" type="ORF">GCM10009827_090420</name>
</gene>
<evidence type="ECO:0000256" key="2">
    <source>
        <dbReference type="ARBA" id="ARBA00022723"/>
    </source>
</evidence>
<evidence type="ECO:0000256" key="5">
    <source>
        <dbReference type="SAM" id="MobiDB-lite"/>
    </source>
</evidence>
<dbReference type="RefSeq" id="WP_344510494.1">
    <property type="nucleotide sequence ID" value="NZ_BAAAQD010000025.1"/>
</dbReference>
<evidence type="ECO:0000256" key="3">
    <source>
        <dbReference type="ARBA" id="ARBA00022801"/>
    </source>
</evidence>
<dbReference type="InterPro" id="IPR015341">
    <property type="entry name" value="Glyco_hydro_38_cen"/>
</dbReference>
<dbReference type="PANTHER" id="PTHR46017:SF1">
    <property type="entry name" value="ALPHA-MANNOSIDASE 2C1"/>
    <property type="match status" value="1"/>
</dbReference>
<evidence type="ECO:0000256" key="4">
    <source>
        <dbReference type="ARBA" id="ARBA00023295"/>
    </source>
</evidence>
<dbReference type="InterPro" id="IPR000602">
    <property type="entry name" value="Glyco_hydro_38_N"/>
</dbReference>
<dbReference type="SUPFAM" id="SSF88713">
    <property type="entry name" value="Glycoside hydrolase/deacetylase"/>
    <property type="match status" value="1"/>
</dbReference>
<dbReference type="InterPro" id="IPR037094">
    <property type="entry name" value="Glyco_hydro_38_cen_sf"/>
</dbReference>
<dbReference type="InterPro" id="IPR011013">
    <property type="entry name" value="Gal_mutarotase_sf_dom"/>
</dbReference>
<comment type="caution">
    <text evidence="7">The sequence shown here is derived from an EMBL/GenBank/DDBJ whole genome shotgun (WGS) entry which is preliminary data.</text>
</comment>
<dbReference type="PANTHER" id="PTHR46017">
    <property type="entry name" value="ALPHA-MANNOSIDASE 2C1"/>
    <property type="match status" value="1"/>
</dbReference>
<protein>
    <submittedName>
        <fullName evidence="7">NEW3 domain-containing protein</fullName>
    </submittedName>
</protein>